<dbReference type="PRINTS" id="PR00036">
    <property type="entry name" value="HTHLACI"/>
</dbReference>
<keyword evidence="7" id="KW-1185">Reference proteome</keyword>
<dbReference type="PROSITE" id="PS50943">
    <property type="entry name" value="HTH_CROC1"/>
    <property type="match status" value="1"/>
</dbReference>
<dbReference type="InterPro" id="IPR046335">
    <property type="entry name" value="LacI/GalR-like_sensor"/>
</dbReference>
<keyword evidence="2" id="KW-0238">DNA-binding</keyword>
<dbReference type="EMBL" id="LT859958">
    <property type="protein sequence ID" value="SMX54364.1"/>
    <property type="molecule type" value="Genomic_DNA"/>
</dbReference>
<dbReference type="SMART" id="SM00354">
    <property type="entry name" value="HTH_LACI"/>
    <property type="match status" value="1"/>
</dbReference>
<dbReference type="InterPro" id="IPR010982">
    <property type="entry name" value="Lambda_DNA-bd_dom_sf"/>
</dbReference>
<feature type="domain" description="HTH cro/C1-type" evidence="5">
    <location>
        <begin position="1"/>
        <end position="30"/>
    </location>
</feature>
<dbReference type="Pfam" id="PF13377">
    <property type="entry name" value="Peripla_BP_3"/>
    <property type="match status" value="1"/>
</dbReference>
<dbReference type="GO" id="GO:0000976">
    <property type="term" value="F:transcription cis-regulatory region binding"/>
    <property type="evidence" value="ECO:0007669"/>
    <property type="project" value="TreeGrafter"/>
</dbReference>
<dbReference type="SUPFAM" id="SSF53822">
    <property type="entry name" value="Periplasmic binding protein-like I"/>
    <property type="match status" value="1"/>
</dbReference>
<dbReference type="AlphaFoldDB" id="A0A1Y6K429"/>
<dbReference type="PROSITE" id="PS00356">
    <property type="entry name" value="HTH_LACI_1"/>
    <property type="match status" value="1"/>
</dbReference>
<evidence type="ECO:0000259" key="4">
    <source>
        <dbReference type="PROSITE" id="PS50932"/>
    </source>
</evidence>
<feature type="domain" description="HTH lacI-type" evidence="4">
    <location>
        <begin position="7"/>
        <end position="61"/>
    </location>
</feature>
<dbReference type="OrthoDB" id="9785139at2"/>
<dbReference type="Proteomes" id="UP000195514">
    <property type="component" value="Chromosome I"/>
</dbReference>
<dbReference type="PROSITE" id="PS50932">
    <property type="entry name" value="HTH_LACI_2"/>
    <property type="match status" value="1"/>
</dbReference>
<keyword evidence="3" id="KW-0804">Transcription</keyword>
<evidence type="ECO:0000313" key="6">
    <source>
        <dbReference type="EMBL" id="SMX54364.1"/>
    </source>
</evidence>
<sequence>MRQKKRITIADVALKAGVSKQTVSRVINQKPDVAPHTRKQVKDVIKAMGYTPDPIARSMKGKTQTLGCITPNFTDFNFSSIIQAAQHTAQDYGFSILFASAETDIQFPPVMDEMINRRVDGLLVINPRDDHRYHHLLPIIDQGMPITYIKNAPVFEQVPAICLDDEQGGFIAAKYLLSLGHTSIVIILGPENKASTRDRLTGFQKALRDENLEVDQKLIMNGDWTAESGKAAIDKLLSYGVPFSAIFALNDWMAIGALQALKEAGLRVPQDVSVIGFDGLPITAYIDPPLTTIKQPIEQFGRLAVKTLIEAIQKPDFHPEVIRLSPSLVIRKTCAPI</sequence>
<evidence type="ECO:0000259" key="5">
    <source>
        <dbReference type="PROSITE" id="PS50943"/>
    </source>
</evidence>
<evidence type="ECO:0000256" key="2">
    <source>
        <dbReference type="ARBA" id="ARBA00023125"/>
    </source>
</evidence>
<dbReference type="Pfam" id="PF00356">
    <property type="entry name" value="LacI"/>
    <property type="match status" value="1"/>
</dbReference>
<gene>
    <name evidence="6" type="ORF">CFX1CAM_1299</name>
</gene>
<keyword evidence="1" id="KW-0805">Transcription regulation</keyword>
<dbReference type="Gene3D" id="1.10.260.40">
    <property type="entry name" value="lambda repressor-like DNA-binding domains"/>
    <property type="match status" value="1"/>
</dbReference>
<dbReference type="SUPFAM" id="SSF47413">
    <property type="entry name" value="lambda repressor-like DNA-binding domains"/>
    <property type="match status" value="1"/>
</dbReference>
<dbReference type="CDD" id="cd06267">
    <property type="entry name" value="PBP1_LacI_sugar_binding-like"/>
    <property type="match status" value="1"/>
</dbReference>
<evidence type="ECO:0000256" key="1">
    <source>
        <dbReference type="ARBA" id="ARBA00023015"/>
    </source>
</evidence>
<accession>A0A1Y6K429</accession>
<dbReference type="CDD" id="cd01392">
    <property type="entry name" value="HTH_LacI"/>
    <property type="match status" value="1"/>
</dbReference>
<dbReference type="InterPro" id="IPR028082">
    <property type="entry name" value="Peripla_BP_I"/>
</dbReference>
<organism evidence="6 7">
    <name type="scientific">Candidatus Brevifilum fermentans</name>
    <dbReference type="NCBI Taxonomy" id="1986204"/>
    <lineage>
        <taxon>Bacteria</taxon>
        <taxon>Bacillati</taxon>
        <taxon>Chloroflexota</taxon>
        <taxon>Anaerolineae</taxon>
        <taxon>Anaerolineales</taxon>
        <taxon>Anaerolineaceae</taxon>
        <taxon>Candidatus Brevifilum</taxon>
    </lineage>
</organism>
<dbReference type="InterPro" id="IPR001387">
    <property type="entry name" value="Cro/C1-type_HTH"/>
</dbReference>
<dbReference type="KEGG" id="abat:CFX1CAM_1299"/>
<protein>
    <submittedName>
        <fullName evidence="6">Putative HTH-type transcriptional repressor PurR</fullName>
    </submittedName>
</protein>
<proteinExistence type="predicted"/>
<dbReference type="Gene3D" id="3.40.50.2300">
    <property type="match status" value="2"/>
</dbReference>
<name>A0A1Y6K429_9CHLR</name>
<evidence type="ECO:0000256" key="3">
    <source>
        <dbReference type="ARBA" id="ARBA00023163"/>
    </source>
</evidence>
<dbReference type="GO" id="GO:0003700">
    <property type="term" value="F:DNA-binding transcription factor activity"/>
    <property type="evidence" value="ECO:0007669"/>
    <property type="project" value="TreeGrafter"/>
</dbReference>
<reference evidence="7" key="1">
    <citation type="submission" date="2017-05" db="EMBL/GenBank/DDBJ databases">
        <authorList>
            <person name="Kirkegaard R."/>
            <person name="Mcilroy J S."/>
        </authorList>
    </citation>
    <scope>NUCLEOTIDE SEQUENCE [LARGE SCALE GENOMIC DNA]</scope>
</reference>
<dbReference type="InterPro" id="IPR000843">
    <property type="entry name" value="HTH_LacI"/>
</dbReference>
<dbReference type="RefSeq" id="WP_087862220.1">
    <property type="nucleotide sequence ID" value="NZ_LT859958.1"/>
</dbReference>
<dbReference type="PANTHER" id="PTHR30146:SF109">
    <property type="entry name" value="HTH-TYPE TRANSCRIPTIONAL REGULATOR GALS"/>
    <property type="match status" value="1"/>
</dbReference>
<dbReference type="PANTHER" id="PTHR30146">
    <property type="entry name" value="LACI-RELATED TRANSCRIPTIONAL REPRESSOR"/>
    <property type="match status" value="1"/>
</dbReference>
<evidence type="ECO:0000313" key="7">
    <source>
        <dbReference type="Proteomes" id="UP000195514"/>
    </source>
</evidence>